<dbReference type="FunCoup" id="A0A165PND1">
    <property type="interactions" value="583"/>
</dbReference>
<comment type="similarity">
    <text evidence="6">Belongs to the MPP10 family.</text>
</comment>
<evidence type="ECO:0000256" key="7">
    <source>
        <dbReference type="SAM" id="MobiDB-lite"/>
    </source>
</evidence>
<feature type="region of interest" description="Disordered" evidence="7">
    <location>
        <begin position="143"/>
        <end position="312"/>
    </location>
</feature>
<dbReference type="Pfam" id="PF04006">
    <property type="entry name" value="Mpp10"/>
    <property type="match status" value="1"/>
</dbReference>
<keyword evidence="5" id="KW-0687">Ribonucleoprotein</keyword>
<feature type="region of interest" description="Disordered" evidence="7">
    <location>
        <begin position="68"/>
        <end position="100"/>
    </location>
</feature>
<dbReference type="InterPro" id="IPR012173">
    <property type="entry name" value="Mpp10"/>
</dbReference>
<feature type="region of interest" description="Disordered" evidence="7">
    <location>
        <begin position="708"/>
        <end position="755"/>
    </location>
</feature>
<sequence>MAESSRAAAEEPLPPTFARLSSLLDEKPEALALGDEDIRETALAAAKFIFDQALKTEAGAQRHIGPFLASLQPTEAPKTRSQARAEAQAKGKAKEKEQTKIEWSTTPLDTLHVAGAEDAQIWAQLDLRANALCEVLSQILEETLEDPEERAALEEKAKAEVAGDEMDLDLDDGFDDDLGEGDSDEDSEGGMSELDALLTTEEEDDSSDGEEAEHELDLRDPSDDEDDDEDDSDGEPAPSTKKPSGPKSALDDGFFSLAEFNRETDLAEARSRSSGRLKDDSDESSEEDEDVDLFSSVDPELGDDDVFDEDDLETSGELYYKDFFDPPSRKALAAAAQKKPPAAAASKKKKRQGYVFDDDDDDDKTDPSSPKKSTPSSKRKVTFHDKVRVKNIKPSPLRRRVLFLNNYLKSQGLKAGSDSDSDEDDEEEDGADVDEDGDGMDVDWDAMDSDDLDGEGSTTEDEEEEERGRAAMERLKDDLFAEEEDESGPSGLSAHEKRMADLSEQIRQLETENVGPKEWTLMGEANVRSRPANALLEQDLDFERASRPVPQVTEEKVSTIEALIKQRILENNFDDVERKRPDVGMAPRRADFEISDQKSQKSLAQLYEDDFSAAKSGTATVDDRDGKLGKEHAALEQMWENISYKLDALCNAHFTPKAPQTKIQTISNVAAASLESALPTSHAAATMLAPEEISARATGKDLVVKSEMTPKEKQAARQRAKKARSKQRDAVVTAKGKVAGKGKGSVKKEKERALSAVTKGRGVTVVGKANGRDVKGTGGKGHASKPVVDGKKLKL</sequence>
<dbReference type="OrthoDB" id="445326at2759"/>
<feature type="compositionally biased region" description="Basic residues" evidence="7">
    <location>
        <begin position="716"/>
        <end position="725"/>
    </location>
</feature>
<dbReference type="AlphaFoldDB" id="A0A165PND1"/>
<feature type="compositionally biased region" description="Acidic residues" evidence="7">
    <location>
        <begin position="162"/>
        <end position="188"/>
    </location>
</feature>
<feature type="region of interest" description="Disordered" evidence="7">
    <location>
        <begin position="411"/>
        <end position="498"/>
    </location>
</feature>
<feature type="region of interest" description="Disordered" evidence="7">
    <location>
        <begin position="331"/>
        <end position="392"/>
    </location>
</feature>
<protein>
    <submittedName>
        <fullName evidence="8">Mpp10 protein</fullName>
    </submittedName>
</protein>
<dbReference type="GO" id="GO:0005732">
    <property type="term" value="C:sno(s)RNA-containing ribonucleoprotein complex"/>
    <property type="evidence" value="ECO:0007669"/>
    <property type="project" value="InterPro"/>
</dbReference>
<feature type="compositionally biased region" description="Acidic residues" evidence="7">
    <location>
        <begin position="222"/>
        <end position="234"/>
    </location>
</feature>
<dbReference type="EMBL" id="KV425888">
    <property type="protein sequence ID" value="KZW02421.1"/>
    <property type="molecule type" value="Genomic_DNA"/>
</dbReference>
<feature type="compositionally biased region" description="Low complexity" evidence="7">
    <location>
        <begin position="367"/>
        <end position="376"/>
    </location>
</feature>
<keyword evidence="9" id="KW-1185">Reference proteome</keyword>
<dbReference type="GO" id="GO:0034457">
    <property type="term" value="C:Mpp10 complex"/>
    <property type="evidence" value="ECO:0007669"/>
    <property type="project" value="InterPro"/>
</dbReference>
<dbReference type="Proteomes" id="UP000077266">
    <property type="component" value="Unassembled WGS sequence"/>
</dbReference>
<comment type="subcellular location">
    <subcellularLocation>
        <location evidence="1">Nucleus</location>
        <location evidence="1">Nucleolus</location>
    </subcellularLocation>
</comment>
<evidence type="ECO:0000313" key="8">
    <source>
        <dbReference type="EMBL" id="KZW02421.1"/>
    </source>
</evidence>
<feature type="compositionally biased region" description="Acidic residues" evidence="7">
    <location>
        <begin position="200"/>
        <end position="214"/>
    </location>
</feature>
<feature type="compositionally biased region" description="Low complexity" evidence="7">
    <location>
        <begin position="189"/>
        <end position="199"/>
    </location>
</feature>
<evidence type="ECO:0000256" key="2">
    <source>
        <dbReference type="ARBA" id="ARBA00022517"/>
    </source>
</evidence>
<organism evidence="8 9">
    <name type="scientific">Exidia glandulosa HHB12029</name>
    <dbReference type="NCBI Taxonomy" id="1314781"/>
    <lineage>
        <taxon>Eukaryota</taxon>
        <taxon>Fungi</taxon>
        <taxon>Dikarya</taxon>
        <taxon>Basidiomycota</taxon>
        <taxon>Agaricomycotina</taxon>
        <taxon>Agaricomycetes</taxon>
        <taxon>Auriculariales</taxon>
        <taxon>Exidiaceae</taxon>
        <taxon>Exidia</taxon>
    </lineage>
</organism>
<dbReference type="GO" id="GO:0032040">
    <property type="term" value="C:small-subunit processome"/>
    <property type="evidence" value="ECO:0007669"/>
    <property type="project" value="TreeGrafter"/>
</dbReference>
<evidence type="ECO:0000256" key="1">
    <source>
        <dbReference type="ARBA" id="ARBA00004604"/>
    </source>
</evidence>
<evidence type="ECO:0000313" key="9">
    <source>
        <dbReference type="Proteomes" id="UP000077266"/>
    </source>
</evidence>
<feature type="region of interest" description="Disordered" evidence="7">
    <location>
        <begin position="767"/>
        <end position="795"/>
    </location>
</feature>
<reference evidence="8 9" key="1">
    <citation type="journal article" date="2016" name="Mol. Biol. Evol.">
        <title>Comparative Genomics of Early-Diverging Mushroom-Forming Fungi Provides Insights into the Origins of Lignocellulose Decay Capabilities.</title>
        <authorList>
            <person name="Nagy L.G."/>
            <person name="Riley R."/>
            <person name="Tritt A."/>
            <person name="Adam C."/>
            <person name="Daum C."/>
            <person name="Floudas D."/>
            <person name="Sun H."/>
            <person name="Yadav J.S."/>
            <person name="Pangilinan J."/>
            <person name="Larsson K.H."/>
            <person name="Matsuura K."/>
            <person name="Barry K."/>
            <person name="Labutti K."/>
            <person name="Kuo R."/>
            <person name="Ohm R.A."/>
            <person name="Bhattacharya S.S."/>
            <person name="Shirouzu T."/>
            <person name="Yoshinaga Y."/>
            <person name="Martin F.M."/>
            <person name="Grigoriev I.V."/>
            <person name="Hibbett D.S."/>
        </authorList>
    </citation>
    <scope>NUCLEOTIDE SEQUENCE [LARGE SCALE GENOMIC DNA]</scope>
    <source>
        <strain evidence="8 9">HHB12029</strain>
    </source>
</reference>
<name>A0A165PND1_EXIGL</name>
<evidence type="ECO:0000256" key="6">
    <source>
        <dbReference type="ARBA" id="ARBA00029455"/>
    </source>
</evidence>
<dbReference type="PANTHER" id="PTHR17039:SF0">
    <property type="entry name" value="U3 SMALL NUCLEOLAR RIBONUCLEOPROTEIN PROTEIN MPP10"/>
    <property type="match status" value="1"/>
</dbReference>
<feature type="compositionally biased region" description="Acidic residues" evidence="7">
    <location>
        <begin position="300"/>
        <end position="312"/>
    </location>
</feature>
<dbReference type="STRING" id="1314781.A0A165PND1"/>
<dbReference type="PIRSF" id="PIRSF017300">
    <property type="entry name" value="snoRNP_Mpp10"/>
    <property type="match status" value="1"/>
</dbReference>
<keyword evidence="4" id="KW-0539">Nucleus</keyword>
<feature type="compositionally biased region" description="Low complexity" evidence="7">
    <location>
        <begin position="331"/>
        <end position="345"/>
    </location>
</feature>
<dbReference type="InParanoid" id="A0A165PND1"/>
<feature type="compositionally biased region" description="Basic and acidic residues" evidence="7">
    <location>
        <begin position="466"/>
        <end position="479"/>
    </location>
</feature>
<feature type="compositionally biased region" description="Basic and acidic residues" evidence="7">
    <location>
        <begin position="260"/>
        <end position="279"/>
    </location>
</feature>
<proteinExistence type="inferred from homology"/>
<gene>
    <name evidence="8" type="ORF">EXIGLDRAFT_734542</name>
</gene>
<feature type="compositionally biased region" description="Acidic residues" evidence="7">
    <location>
        <begin position="419"/>
        <end position="465"/>
    </location>
</feature>
<feature type="compositionally biased region" description="Basic and acidic residues" evidence="7">
    <location>
        <begin position="87"/>
        <end position="100"/>
    </location>
</feature>
<evidence type="ECO:0000256" key="4">
    <source>
        <dbReference type="ARBA" id="ARBA00023242"/>
    </source>
</evidence>
<feature type="compositionally biased region" description="Basic and acidic residues" evidence="7">
    <location>
        <begin position="149"/>
        <end position="161"/>
    </location>
</feature>
<evidence type="ECO:0000256" key="5">
    <source>
        <dbReference type="ARBA" id="ARBA00023274"/>
    </source>
</evidence>
<feature type="compositionally biased region" description="Acidic residues" evidence="7">
    <location>
        <begin position="280"/>
        <end position="292"/>
    </location>
</feature>
<accession>A0A165PND1</accession>
<evidence type="ECO:0000256" key="3">
    <source>
        <dbReference type="ARBA" id="ARBA00022552"/>
    </source>
</evidence>
<dbReference type="PANTHER" id="PTHR17039">
    <property type="entry name" value="U3 SMALL NUCLEOLAR RIBONUCLEOPROTEIN PROTEIN MPP10"/>
    <property type="match status" value="1"/>
</dbReference>
<keyword evidence="2" id="KW-0690">Ribosome biogenesis</keyword>
<keyword evidence="3" id="KW-0698">rRNA processing</keyword>
<dbReference type="GO" id="GO:0006364">
    <property type="term" value="P:rRNA processing"/>
    <property type="evidence" value="ECO:0007669"/>
    <property type="project" value="UniProtKB-KW"/>
</dbReference>